<organism evidence="4 5">
    <name type="scientific">Monosiga brevicollis</name>
    <name type="common">Choanoflagellate</name>
    <dbReference type="NCBI Taxonomy" id="81824"/>
    <lineage>
        <taxon>Eukaryota</taxon>
        <taxon>Choanoflagellata</taxon>
        <taxon>Craspedida</taxon>
        <taxon>Salpingoecidae</taxon>
        <taxon>Monosiga</taxon>
    </lineage>
</organism>
<keyword evidence="2" id="KW-0812">Transmembrane</keyword>
<dbReference type="GeneID" id="5888646"/>
<dbReference type="eggNOG" id="ENOG502QRVS">
    <property type="taxonomic scope" value="Eukaryota"/>
</dbReference>
<protein>
    <recommendedName>
        <fullName evidence="3">DUF7886 domain-containing protein</fullName>
    </recommendedName>
</protein>
<evidence type="ECO:0000313" key="5">
    <source>
        <dbReference type="Proteomes" id="UP000001357"/>
    </source>
</evidence>
<keyword evidence="2" id="KW-0472">Membrane</keyword>
<dbReference type="InterPro" id="IPR057208">
    <property type="entry name" value="DUF7886"/>
</dbReference>
<dbReference type="KEGG" id="mbr:MONBRDRAFT_22856"/>
<feature type="transmembrane region" description="Helical" evidence="2">
    <location>
        <begin position="218"/>
        <end position="236"/>
    </location>
</feature>
<keyword evidence="2" id="KW-1133">Transmembrane helix</keyword>
<proteinExistence type="predicted"/>
<dbReference type="RefSeq" id="XP_001743030.1">
    <property type="nucleotide sequence ID" value="XM_001742978.1"/>
</dbReference>
<dbReference type="EMBL" id="CH991544">
    <property type="protein sequence ID" value="EDQ91744.1"/>
    <property type="molecule type" value="Genomic_DNA"/>
</dbReference>
<reference evidence="4 5" key="1">
    <citation type="journal article" date="2008" name="Nature">
        <title>The genome of the choanoflagellate Monosiga brevicollis and the origin of metazoans.</title>
        <authorList>
            <consortium name="JGI Sequencing"/>
            <person name="King N."/>
            <person name="Westbrook M.J."/>
            <person name="Young S.L."/>
            <person name="Kuo A."/>
            <person name="Abedin M."/>
            <person name="Chapman J."/>
            <person name="Fairclough S."/>
            <person name="Hellsten U."/>
            <person name="Isogai Y."/>
            <person name="Letunic I."/>
            <person name="Marr M."/>
            <person name="Pincus D."/>
            <person name="Putnam N."/>
            <person name="Rokas A."/>
            <person name="Wright K.J."/>
            <person name="Zuzow R."/>
            <person name="Dirks W."/>
            <person name="Good M."/>
            <person name="Goodstein D."/>
            <person name="Lemons D."/>
            <person name="Li W."/>
            <person name="Lyons J.B."/>
            <person name="Morris A."/>
            <person name="Nichols S."/>
            <person name="Richter D.J."/>
            <person name="Salamov A."/>
            <person name="Bork P."/>
            <person name="Lim W.A."/>
            <person name="Manning G."/>
            <person name="Miller W.T."/>
            <person name="McGinnis W."/>
            <person name="Shapiro H."/>
            <person name="Tjian R."/>
            <person name="Grigoriev I.V."/>
            <person name="Rokhsar D."/>
        </authorList>
    </citation>
    <scope>NUCLEOTIDE SEQUENCE [LARGE SCALE GENOMIC DNA]</scope>
    <source>
        <strain evidence="5">MX1 / ATCC 50154</strain>
    </source>
</reference>
<evidence type="ECO:0000313" key="4">
    <source>
        <dbReference type="EMBL" id="EDQ91744.1"/>
    </source>
</evidence>
<dbReference type="InParanoid" id="A9US99"/>
<gene>
    <name evidence="4" type="ORF">MONBRDRAFT_22856</name>
</gene>
<evidence type="ECO:0000256" key="2">
    <source>
        <dbReference type="SAM" id="Phobius"/>
    </source>
</evidence>
<dbReference type="PANTHER" id="PTHR47915">
    <property type="entry name" value="SI:DKEY-19B23.7"/>
    <property type="match status" value="1"/>
</dbReference>
<feature type="region of interest" description="Disordered" evidence="1">
    <location>
        <begin position="1"/>
        <end position="22"/>
    </location>
</feature>
<keyword evidence="5" id="KW-1185">Reference proteome</keyword>
<sequence length="239" mass="26469">MATAAQASAAQAAPAEPGQAEIDENRKRKLSMFLRELWRAGAIHGFKHIELYLRGKEELIVTVANEISTATPVASLASSLQMKRLPRNQQSLMLSAGTQRVLSGYGYIDVGLPPASPSALEEHVDPNTTVFLIAGYSRYSCPYVWVRNNHERLVHLADKDAASKDSPLRLKTTSTWLSDDVSIWDMIAELVELCTVPTPLNPFSLDFEYLERCAFHTTPFNTLAPAIVMVIFGVILQRL</sequence>
<name>A9US99_MONBE</name>
<dbReference type="AlphaFoldDB" id="A9US99"/>
<feature type="domain" description="DUF7886" evidence="3">
    <location>
        <begin position="116"/>
        <end position="223"/>
    </location>
</feature>
<accession>A9US99</accession>
<dbReference type="OMA" id="QGIRVWD"/>
<evidence type="ECO:0000259" key="3">
    <source>
        <dbReference type="Pfam" id="PF25377"/>
    </source>
</evidence>
<dbReference type="Pfam" id="PF25377">
    <property type="entry name" value="DUF7886"/>
    <property type="match status" value="1"/>
</dbReference>
<dbReference type="Proteomes" id="UP000001357">
    <property type="component" value="Unassembled WGS sequence"/>
</dbReference>
<evidence type="ECO:0000256" key="1">
    <source>
        <dbReference type="SAM" id="MobiDB-lite"/>
    </source>
</evidence>
<feature type="compositionally biased region" description="Low complexity" evidence="1">
    <location>
        <begin position="1"/>
        <end position="20"/>
    </location>
</feature>
<dbReference type="PANTHER" id="PTHR47915:SF1">
    <property type="entry name" value="SI:DKEY-19B23.7"/>
    <property type="match status" value="1"/>
</dbReference>